<reference evidence="2" key="1">
    <citation type="submission" date="2022-06" db="EMBL/GenBank/DDBJ databases">
        <title>Helicobacter colisuis sp. nov.</title>
        <authorList>
            <person name="Papic B."/>
            <person name="Gruntar I."/>
        </authorList>
    </citation>
    <scope>NUCLEOTIDE SEQUENCE</scope>
    <source>
        <strain evidence="2">11154-15</strain>
    </source>
</reference>
<dbReference type="RefSeq" id="WP_242099815.1">
    <property type="nucleotide sequence ID" value="NZ_JAMOKV010000001.1"/>
</dbReference>
<keyword evidence="1" id="KW-0472">Membrane</keyword>
<evidence type="ECO:0000313" key="2">
    <source>
        <dbReference type="EMBL" id="MCL9820069.1"/>
    </source>
</evidence>
<keyword evidence="3" id="KW-1185">Reference proteome</keyword>
<gene>
    <name evidence="2" type="ORF">NCR95_07835</name>
</gene>
<organism evidence="2 3">
    <name type="scientific">Helicobacter colisuis</name>
    <dbReference type="NCBI Taxonomy" id="2949739"/>
    <lineage>
        <taxon>Bacteria</taxon>
        <taxon>Pseudomonadati</taxon>
        <taxon>Campylobacterota</taxon>
        <taxon>Epsilonproteobacteria</taxon>
        <taxon>Campylobacterales</taxon>
        <taxon>Helicobacteraceae</taxon>
        <taxon>Helicobacter</taxon>
    </lineage>
</organism>
<proteinExistence type="predicted"/>
<keyword evidence="1" id="KW-0812">Transmembrane</keyword>
<sequence>MKKVLSSKISLSFFALILVALILAILIFSPIGNYFIKNAILAKLETHTQMQWKSRSFKLTPSTIALEFSSQDDKLELFLKGDYSLFLRTLKGDFYINSKGFQTLFNNKTLSFGDNQWIEGNFEGNFNHYTLYASSNLFLSHSNLTATLHYLSPQTISLNLTNGSLASLLEILNEKPYGDGIISLNANFTHLQKSFDGTLDLEIEGGKLDKNLFLSEFNLEIPNTSFMGKLESTLQQNTLTHYLKIYSTIGDAFIKGATNIHSLATNTNFNINLTSLSPLSPFFKIPLNGSFDAKGIAKGDFKNMLLDGEIQLSSSPLNYNLNLRDLKPKTLKISSKNLKAQSLLLLFNKNPYFEGNVDLEVDLRDFSQGISGIISLNSQNLFINSPLLEEKTQIGFPSTKFTFHSQIELANGSGIVNYLLESNFLKLQAQKGNLTLKPLKFEFPTTLEVAKLQNLSYRNKTALQGSLITQGIHTKDSFELQGTLHYNQNQNPFSLMLTPQNFTLRIQQIPSSQIYTLFDQAPRYFSGIGNFSLNNNLVDQINNINFDIHSLSFQTTPLLQELQRKSKQNFAKENFNGYIYNTILQDEILQSRTSLQSKHFKIQSQKITTNLNTKEIQGDFTIQTKTKESKYTIYGKTSHPKIKSIN</sequence>
<dbReference type="EMBL" id="JAMOKX010000007">
    <property type="protein sequence ID" value="MCL9820069.1"/>
    <property type="molecule type" value="Genomic_DNA"/>
</dbReference>
<comment type="caution">
    <text evidence="2">The sequence shown here is derived from an EMBL/GenBank/DDBJ whole genome shotgun (WGS) entry which is preliminary data.</text>
</comment>
<accession>A0ABT0TVX8</accession>
<evidence type="ECO:0008006" key="4">
    <source>
        <dbReference type="Google" id="ProtNLM"/>
    </source>
</evidence>
<keyword evidence="1" id="KW-1133">Transmembrane helix</keyword>
<evidence type="ECO:0000256" key="1">
    <source>
        <dbReference type="SAM" id="Phobius"/>
    </source>
</evidence>
<feature type="transmembrane region" description="Helical" evidence="1">
    <location>
        <begin position="12"/>
        <end position="36"/>
    </location>
</feature>
<protein>
    <recommendedName>
        <fullName evidence="4">Outer membrane protein</fullName>
    </recommendedName>
</protein>
<name>A0ABT0TVX8_9HELI</name>
<evidence type="ECO:0000313" key="3">
    <source>
        <dbReference type="Proteomes" id="UP001057522"/>
    </source>
</evidence>
<dbReference type="Proteomes" id="UP001057522">
    <property type="component" value="Unassembled WGS sequence"/>
</dbReference>